<accession>A0A328P734</accession>
<dbReference type="EMBL" id="NFZS01000001">
    <property type="protein sequence ID" value="RAO78097.1"/>
    <property type="molecule type" value="Genomic_DNA"/>
</dbReference>
<dbReference type="Proteomes" id="UP000248926">
    <property type="component" value="Unassembled WGS sequence"/>
</dbReference>
<gene>
    <name evidence="1" type="ORF">CA260_09805</name>
</gene>
<dbReference type="AlphaFoldDB" id="A0A328P734"/>
<reference evidence="1 2" key="1">
    <citation type="journal article" date="2018" name="Genet. Mol. Biol.">
        <title>The genome sequence of Dyella jiangningensis FCAV SCS01 from a lignocellulose-decomposing microbial consortium metagenome reveals potential for biotechnological applications.</title>
        <authorList>
            <person name="Desiderato J.G."/>
            <person name="Alvarenga D.O."/>
            <person name="Constancio M.T.L."/>
            <person name="Alves L.M.C."/>
            <person name="Varani A.M."/>
        </authorList>
    </citation>
    <scope>NUCLEOTIDE SEQUENCE [LARGE SCALE GENOMIC DNA]</scope>
    <source>
        <strain evidence="1 2">FCAV SCS01</strain>
    </source>
</reference>
<evidence type="ECO:0000313" key="1">
    <source>
        <dbReference type="EMBL" id="RAO78097.1"/>
    </source>
</evidence>
<comment type="caution">
    <text evidence="1">The sequence shown here is derived from an EMBL/GenBank/DDBJ whole genome shotgun (WGS) entry which is preliminary data.</text>
</comment>
<keyword evidence="2" id="KW-1185">Reference proteome</keyword>
<dbReference type="OrthoDB" id="283948at2"/>
<organism evidence="1 2">
    <name type="scientific">Dyella jiangningensis</name>
    <dbReference type="NCBI Taxonomy" id="1379159"/>
    <lineage>
        <taxon>Bacteria</taxon>
        <taxon>Pseudomonadati</taxon>
        <taxon>Pseudomonadota</taxon>
        <taxon>Gammaproteobacteria</taxon>
        <taxon>Lysobacterales</taxon>
        <taxon>Rhodanobacteraceae</taxon>
        <taxon>Dyella</taxon>
    </lineage>
</organism>
<dbReference type="InterPro" id="IPR024364">
    <property type="entry name" value="Baseplate_phage_T4-like"/>
</dbReference>
<sequence>MRTPTASELLNVWERALDAPAAARGLWMLRLTDEAQDESAWLDLPLGRRDARLLQLHARLFGHALQGVATCPACQSTVELALDCGALQLSAWEQAGMVGPVLELHPTGRDMVIRFRPVNCADLLALQSCRDVAEAREQLLARCVIDVDGKEPADGADLPLDVQAELAAAMAAADPQADLQLDCVCPECAHRWQPLFDIAAFLWQELHAWALRLLRDVDTLARTYHWRESDILAMSPRRRQAYLEQCAS</sequence>
<evidence type="ECO:0000313" key="2">
    <source>
        <dbReference type="Proteomes" id="UP000248926"/>
    </source>
</evidence>
<proteinExistence type="predicted"/>
<dbReference type="Pfam" id="PF12322">
    <property type="entry name" value="T4_baseplate"/>
    <property type="match status" value="1"/>
</dbReference>
<evidence type="ECO:0008006" key="3">
    <source>
        <dbReference type="Google" id="ProtNLM"/>
    </source>
</evidence>
<dbReference type="RefSeq" id="WP_111982614.1">
    <property type="nucleotide sequence ID" value="NZ_NFZS01000001.1"/>
</dbReference>
<protein>
    <recommendedName>
        <fullName evidence="3">Phage baseplate protein</fullName>
    </recommendedName>
</protein>
<name>A0A328P734_9GAMM</name>